<keyword evidence="2" id="KW-0186">Copper</keyword>
<sequence>MPRDAPWPDAALDVDENTLLMKTFDGDVASDDELQDLPPTGGTRRPFRWRTVPAACFAAVFLVLLIGVWLNSKDPPKDVSEFDLDPDFLVESTSRTRVYRWTVSQVVGAPIGVNKTMVVVNGASPGPLIEANHNDRIIVYVRNGLDREGTSIHWYELYLNVGKDPNLKGKPRHGLFQNHTDFYDGTTGVTQCAIPPGETLVYNFTLDGWAGTTWWHGHTDMQHTEGLFGAIVVHQPAERVPRYNEERVIVLSDIYNTPAAKLLPEYLNSNPMETVPEPVPDAATINGRGQFGGGGDGGGFYNFSLAPHKTYRLRLINAGSFAPLRFAVDGHVLTVVEADGTPVEPLAVDSLTLQVAQRYSVLLSTDQVAAAYWMRVTIDESMFAYTNEKMQKVALGVVRYTTAPTTALPPPLPLSTGAAAELIRRTELDETALIPAEHIDAPAAGLAIPFTFSIQRTHFQNWRSFMNGTSWELLSQGQATRVAGTARGAEVGTRVWPGDQLIASIHDVQSVDFVINNLDDAAHPFHLHGYKPWIMATGRGRFKPAATMSLNTTNPMRRDTFFVPARGWAVIRIVTDTPGYWAFHCHIAWHMAAGGLFQVAVQPATMAEVPLPADIVAQCESWLVSESTLDSPAEILR</sequence>
<feature type="domain" description="Plastocyanin-like" evidence="6">
    <location>
        <begin position="246"/>
        <end position="401"/>
    </location>
</feature>
<dbReference type="PANTHER" id="PTHR11709:SF414">
    <property type="entry name" value="ADR239WP"/>
    <property type="match status" value="1"/>
</dbReference>
<dbReference type="CDD" id="cd13910">
    <property type="entry name" value="CuRO_3_MCO_like_4"/>
    <property type="match status" value="1"/>
</dbReference>
<evidence type="ECO:0000256" key="3">
    <source>
        <dbReference type="ARBA" id="ARBA00023157"/>
    </source>
</evidence>
<dbReference type="InterPro" id="IPR008972">
    <property type="entry name" value="Cupredoxin"/>
</dbReference>
<dbReference type="Pfam" id="PF00394">
    <property type="entry name" value="Cu-oxidase"/>
    <property type="match status" value="1"/>
</dbReference>
<feature type="transmembrane region" description="Helical" evidence="5">
    <location>
        <begin position="52"/>
        <end position="70"/>
    </location>
</feature>
<evidence type="ECO:0000256" key="4">
    <source>
        <dbReference type="ARBA" id="ARBA00023180"/>
    </source>
</evidence>
<feature type="domain" description="Plastocyanin-like" evidence="8">
    <location>
        <begin position="112"/>
        <end position="155"/>
    </location>
</feature>
<dbReference type="FunFam" id="2.60.40.420:FF:000045">
    <property type="entry name" value="Laccase 2"/>
    <property type="match status" value="1"/>
</dbReference>
<evidence type="ECO:0000259" key="8">
    <source>
        <dbReference type="Pfam" id="PF07732"/>
    </source>
</evidence>
<reference evidence="9" key="1">
    <citation type="submission" date="2023-03" db="EMBL/GenBank/DDBJ databases">
        <title>Massive genome expansion in bonnet fungi (Mycena s.s.) driven by repeated elements and novel gene families across ecological guilds.</title>
        <authorList>
            <consortium name="Lawrence Berkeley National Laboratory"/>
            <person name="Harder C.B."/>
            <person name="Miyauchi S."/>
            <person name="Viragh M."/>
            <person name="Kuo A."/>
            <person name="Thoen E."/>
            <person name="Andreopoulos B."/>
            <person name="Lu D."/>
            <person name="Skrede I."/>
            <person name="Drula E."/>
            <person name="Henrissat B."/>
            <person name="Morin E."/>
            <person name="Kohler A."/>
            <person name="Barry K."/>
            <person name="LaButti K."/>
            <person name="Morin E."/>
            <person name="Salamov A."/>
            <person name="Lipzen A."/>
            <person name="Mereny Z."/>
            <person name="Hegedus B."/>
            <person name="Baldrian P."/>
            <person name="Stursova M."/>
            <person name="Weitz H."/>
            <person name="Taylor A."/>
            <person name="Grigoriev I.V."/>
            <person name="Nagy L.G."/>
            <person name="Martin F."/>
            <person name="Kauserud H."/>
        </authorList>
    </citation>
    <scope>NUCLEOTIDE SEQUENCE</scope>
    <source>
        <strain evidence="9">CBHHK173m</strain>
    </source>
</reference>
<feature type="domain" description="Plastocyanin-like" evidence="8">
    <location>
        <begin position="173"/>
        <end position="237"/>
    </location>
</feature>
<proteinExistence type="inferred from homology"/>
<keyword evidence="5" id="KW-0812">Transmembrane</keyword>
<dbReference type="Pfam" id="PF07732">
    <property type="entry name" value="Cu-oxidase_3"/>
    <property type="match status" value="2"/>
</dbReference>
<organism evidence="9 10">
    <name type="scientific">Mycena belliarum</name>
    <dbReference type="NCBI Taxonomy" id="1033014"/>
    <lineage>
        <taxon>Eukaryota</taxon>
        <taxon>Fungi</taxon>
        <taxon>Dikarya</taxon>
        <taxon>Basidiomycota</taxon>
        <taxon>Agaricomycotina</taxon>
        <taxon>Agaricomycetes</taxon>
        <taxon>Agaricomycetidae</taxon>
        <taxon>Agaricales</taxon>
        <taxon>Marasmiineae</taxon>
        <taxon>Mycenaceae</taxon>
        <taxon>Mycena</taxon>
    </lineage>
</organism>
<dbReference type="InterPro" id="IPR011707">
    <property type="entry name" value="Cu-oxidase-like_N"/>
</dbReference>
<comment type="caution">
    <text evidence="9">The sequence shown here is derived from an EMBL/GenBank/DDBJ whole genome shotgun (WGS) entry which is preliminary data.</text>
</comment>
<evidence type="ECO:0000256" key="2">
    <source>
        <dbReference type="ARBA" id="ARBA00023008"/>
    </source>
</evidence>
<protein>
    <submittedName>
        <fullName evidence="9">Multi-copper oxidase</fullName>
    </submittedName>
</protein>
<evidence type="ECO:0000313" key="9">
    <source>
        <dbReference type="EMBL" id="KAJ7065135.1"/>
    </source>
</evidence>
<dbReference type="Gene3D" id="2.60.40.420">
    <property type="entry name" value="Cupredoxins - blue copper proteins"/>
    <property type="match status" value="3"/>
</dbReference>
<dbReference type="GO" id="GO:0016491">
    <property type="term" value="F:oxidoreductase activity"/>
    <property type="evidence" value="ECO:0007669"/>
    <property type="project" value="InterPro"/>
</dbReference>
<gene>
    <name evidence="9" type="ORF">B0H15DRAFT_958537</name>
</gene>
<dbReference type="PANTHER" id="PTHR11709">
    <property type="entry name" value="MULTI-COPPER OXIDASE"/>
    <property type="match status" value="1"/>
</dbReference>
<dbReference type="AlphaFoldDB" id="A0AAD6TKD5"/>
<evidence type="ECO:0000259" key="7">
    <source>
        <dbReference type="Pfam" id="PF07731"/>
    </source>
</evidence>
<keyword evidence="10" id="KW-1185">Reference proteome</keyword>
<accession>A0AAD6TKD5</accession>
<comment type="similarity">
    <text evidence="1">Belongs to the multicopper oxidase family.</text>
</comment>
<dbReference type="InterPro" id="IPR045087">
    <property type="entry name" value="Cu-oxidase_fam"/>
</dbReference>
<evidence type="ECO:0000256" key="5">
    <source>
        <dbReference type="SAM" id="Phobius"/>
    </source>
</evidence>
<dbReference type="Pfam" id="PF07731">
    <property type="entry name" value="Cu-oxidase_2"/>
    <property type="match status" value="1"/>
</dbReference>
<keyword evidence="3" id="KW-1015">Disulfide bond</keyword>
<evidence type="ECO:0000259" key="6">
    <source>
        <dbReference type="Pfam" id="PF00394"/>
    </source>
</evidence>
<dbReference type="InterPro" id="IPR001117">
    <property type="entry name" value="Cu-oxidase_2nd"/>
</dbReference>
<name>A0AAD6TKD5_9AGAR</name>
<dbReference type="SUPFAM" id="SSF49503">
    <property type="entry name" value="Cupredoxins"/>
    <property type="match status" value="3"/>
</dbReference>
<feature type="domain" description="Plastocyanin-like" evidence="7">
    <location>
        <begin position="493"/>
        <end position="603"/>
    </location>
</feature>
<dbReference type="EMBL" id="JARJCN010000180">
    <property type="protein sequence ID" value="KAJ7065135.1"/>
    <property type="molecule type" value="Genomic_DNA"/>
</dbReference>
<keyword evidence="4" id="KW-0325">Glycoprotein</keyword>
<dbReference type="Proteomes" id="UP001222325">
    <property type="component" value="Unassembled WGS sequence"/>
</dbReference>
<dbReference type="GO" id="GO:0005507">
    <property type="term" value="F:copper ion binding"/>
    <property type="evidence" value="ECO:0007669"/>
    <property type="project" value="InterPro"/>
</dbReference>
<keyword evidence="5" id="KW-1133">Transmembrane helix</keyword>
<evidence type="ECO:0000256" key="1">
    <source>
        <dbReference type="ARBA" id="ARBA00010609"/>
    </source>
</evidence>
<evidence type="ECO:0000313" key="10">
    <source>
        <dbReference type="Proteomes" id="UP001222325"/>
    </source>
</evidence>
<keyword evidence="5" id="KW-0472">Membrane</keyword>
<dbReference type="InterPro" id="IPR011706">
    <property type="entry name" value="Cu-oxidase_C"/>
</dbReference>